<evidence type="ECO:0000256" key="5">
    <source>
        <dbReference type="ARBA" id="ARBA00023017"/>
    </source>
</evidence>
<dbReference type="Gene3D" id="1.10.287.1490">
    <property type="match status" value="1"/>
</dbReference>
<organism evidence="11 12">
    <name type="scientific">Smittium culicis</name>
    <dbReference type="NCBI Taxonomy" id="133412"/>
    <lineage>
        <taxon>Eukaryota</taxon>
        <taxon>Fungi</taxon>
        <taxon>Fungi incertae sedis</taxon>
        <taxon>Zoopagomycota</taxon>
        <taxon>Kickxellomycotina</taxon>
        <taxon>Harpellomycetes</taxon>
        <taxon>Harpellales</taxon>
        <taxon>Legeriomycetaceae</taxon>
        <taxon>Smittium</taxon>
    </lineage>
</organism>
<accession>A0A1R1YCF9</accession>
<feature type="compositionally biased region" description="Polar residues" evidence="9">
    <location>
        <begin position="27"/>
        <end position="75"/>
    </location>
</feature>
<feature type="coiled-coil region" evidence="8">
    <location>
        <begin position="392"/>
        <end position="665"/>
    </location>
</feature>
<reference evidence="12" key="1">
    <citation type="submission" date="2017-01" db="EMBL/GenBank/DDBJ databases">
        <authorList>
            <person name="Wang Y."/>
            <person name="White M."/>
            <person name="Kvist S."/>
            <person name="Moncalvo J.-M."/>
        </authorList>
    </citation>
    <scope>NUCLEOTIDE SEQUENCE [LARGE SCALE GENOMIC DNA]</scope>
    <source>
        <strain evidence="12">ID-206-W2</strain>
    </source>
</reference>
<sequence>MESISDRIYMNPNDNSNLSRRRENDPLTHNASNLARTASQRRSTIIPSKPQSLSERPTSSNSNTPITPGSVNETSSKIRLGQTVIAQEKQGVIRFIGDTKFAAGTWVGVELSDSTGKNDGSVQGVRYFDVPKNHGLFVRPSQLKLDLNSTPSNPDASVSSSKLQPSRISSALGKHPISKPLNDARRISTSISRSPSSRISSPTPSNVGRISRNSIVKGSITSTSTAVTPSTRTINPHNPSPLIATTSSPVPVTPFHSTALSRASSQPDITPSLNTTRSTSSIATTELNDIENHHKSQIIPDPENIQKSYSLEKKTPGRPALTMNESFMYEDVNNSNKETQLVPLSLYEELKAKLKFLEQKRTDERSLILEAEEIKSNYNQTKRTQERLVSKIQSLNADNLQIKAEFKKTQDQLQNLELTLDEERSTLEMVAIEKEMAEEQAECFKQDVSIYKEKLEELNDRLKLYEGTEALDSNESSTLDFAQVRAKNVRLTEALRLLRDEKEYEIDDLKKKIRELEKSSSSLKQASFSIEKQNQQIDQLQSIIEELKQRLEDSEDSEELVIELSERNSRLSDKVGDLESQVEHWQSMYEVSEEMYEGHVEEVKQLNSEINKLEWQIRESENTITSLNATIEENSAIIGRFRDAVAQLQKEQHKAAEREQEIQQKFESTGEATKNLEKLAYNAGRAMQAVTSRGIELELKKVEASQALYQIKIISSYLPETIIKSEMDSISLLITLRKIEFKADLICKQLEQPKNDDEPVNLEFYSTAVSRRLLAISARKSEILTRLLETSSEEDFSKYGYLLQDSISLDKRLNEVIILAQKNEMQYNLTLEIAKAAFSTILKIEERIPTSKNDTLLLKKLNCSTFEVGYCIDEIQCFLLYLHQKCDPEAFDVVNIIDNIKSLKMELVRLQLKLQSIEKANQTFKPDINIEFVKSIDQIHTLMNFCDSIKQSISESFTTDDSDSSQNLITIEIFNEVIAHANSKIFKNESTKSLEQFGPFLLYINNLKSYSEDLLEIANDTNNITISPPETTPWEAKAHRVSYEAKEEQTSNDIIASLKNEIIEKSKTIKLKEIKLEEMKAHTSILDNRCSQLKESKESSERYKKELDESLQTISSLQNLVKTLNEDIDSSKEETRRLSKALAAAEQQPSRSRSIRNEISSDQNQSDLPGFTVSSANDSDSTSRNDAIPVAESEKSLLMQLSTCRSSLRLEKLEKFHLKSVMLNSQAKSLAPIQSSNFSKYLSESSKSEMNSNKRDYSQLIGKDISEARKVIKDALLLAAAPKLVSIRKGLRTGETVNNTDINNNNTFTSSLSLMNPNNSHWKSQAVEQAMARRAIDISLKLH</sequence>
<feature type="coiled-coil region" evidence="8">
    <location>
        <begin position="893"/>
        <end position="920"/>
    </location>
</feature>
<evidence type="ECO:0000256" key="8">
    <source>
        <dbReference type="SAM" id="Coils"/>
    </source>
</evidence>
<keyword evidence="4" id="KW-0493">Microtubule</keyword>
<keyword evidence="6 8" id="KW-0175">Coiled coil</keyword>
<comment type="similarity">
    <text evidence="2">Belongs to the dynactin 150 kDa subunit family.</text>
</comment>
<feature type="region of interest" description="Disordered" evidence="9">
    <location>
        <begin position="145"/>
        <end position="210"/>
    </location>
</feature>
<dbReference type="Proteomes" id="UP000187429">
    <property type="component" value="Unassembled WGS sequence"/>
</dbReference>
<dbReference type="GO" id="GO:0005874">
    <property type="term" value="C:microtubule"/>
    <property type="evidence" value="ECO:0007669"/>
    <property type="project" value="UniProtKB-KW"/>
</dbReference>
<evidence type="ECO:0000259" key="10">
    <source>
        <dbReference type="PROSITE" id="PS50245"/>
    </source>
</evidence>
<keyword evidence="3" id="KW-0963">Cytoplasm</keyword>
<evidence type="ECO:0000256" key="1">
    <source>
        <dbReference type="ARBA" id="ARBA00004245"/>
    </source>
</evidence>
<feature type="compositionally biased region" description="Polar residues" evidence="9">
    <location>
        <begin position="1162"/>
        <end position="1185"/>
    </location>
</feature>
<dbReference type="SUPFAM" id="SSF74924">
    <property type="entry name" value="Cap-Gly domain"/>
    <property type="match status" value="1"/>
</dbReference>
<feature type="region of interest" description="Disordered" evidence="9">
    <location>
        <begin position="222"/>
        <end position="242"/>
    </location>
</feature>
<dbReference type="Pfam" id="PF01302">
    <property type="entry name" value="CAP_GLY"/>
    <property type="match status" value="1"/>
</dbReference>
<dbReference type="Gene3D" id="2.30.30.190">
    <property type="entry name" value="CAP Gly-rich-like domain"/>
    <property type="match status" value="1"/>
</dbReference>
<feature type="region of interest" description="Disordered" evidence="9">
    <location>
        <begin position="1141"/>
        <end position="1188"/>
    </location>
</feature>
<dbReference type="InterPro" id="IPR000938">
    <property type="entry name" value="CAP-Gly_domain"/>
</dbReference>
<feature type="region of interest" description="Disordered" evidence="9">
    <location>
        <begin position="1"/>
        <end position="75"/>
    </location>
</feature>
<protein>
    <submittedName>
        <fullName evidence="11">Dynactin</fullName>
    </submittedName>
</protein>
<evidence type="ECO:0000256" key="4">
    <source>
        <dbReference type="ARBA" id="ARBA00022701"/>
    </source>
</evidence>
<dbReference type="EMBL" id="LSSM01001799">
    <property type="protein sequence ID" value="OMJ24589.1"/>
    <property type="molecule type" value="Genomic_DNA"/>
</dbReference>
<proteinExistence type="inferred from homology"/>
<comment type="subcellular location">
    <subcellularLocation>
        <location evidence="1">Cytoplasm</location>
        <location evidence="1">Cytoskeleton</location>
    </subcellularLocation>
</comment>
<evidence type="ECO:0000313" key="11">
    <source>
        <dbReference type="EMBL" id="OMJ24589.1"/>
    </source>
</evidence>
<keyword evidence="7" id="KW-0206">Cytoskeleton</keyword>
<gene>
    <name evidence="11" type="ORF">AYI69_g4574</name>
</gene>
<evidence type="ECO:0000256" key="7">
    <source>
        <dbReference type="ARBA" id="ARBA00023212"/>
    </source>
</evidence>
<dbReference type="PROSITE" id="PS50245">
    <property type="entry name" value="CAP_GLY_2"/>
    <property type="match status" value="1"/>
</dbReference>
<keyword evidence="5" id="KW-0243">Dynein</keyword>
<comment type="caution">
    <text evidence="11">The sequence shown here is derived from an EMBL/GenBank/DDBJ whole genome shotgun (WGS) entry which is preliminary data.</text>
</comment>
<dbReference type="OrthoDB" id="2130750at2759"/>
<feature type="compositionally biased region" description="Polar residues" evidence="9">
    <location>
        <begin position="147"/>
        <end position="169"/>
    </location>
</feature>
<dbReference type="PROSITE" id="PS00845">
    <property type="entry name" value="CAP_GLY_1"/>
    <property type="match status" value="1"/>
</dbReference>
<evidence type="ECO:0000256" key="9">
    <source>
        <dbReference type="SAM" id="MobiDB-lite"/>
    </source>
</evidence>
<feature type="compositionally biased region" description="Low complexity" evidence="9">
    <location>
        <begin position="187"/>
        <end position="205"/>
    </location>
</feature>
<feature type="region of interest" description="Disordered" evidence="9">
    <location>
        <begin position="259"/>
        <end position="280"/>
    </location>
</feature>
<dbReference type="Pfam" id="PF12455">
    <property type="entry name" value="Dynactin"/>
    <property type="match status" value="1"/>
</dbReference>
<feature type="domain" description="CAP-Gly" evidence="10">
    <location>
        <begin position="97"/>
        <end position="139"/>
    </location>
</feature>
<evidence type="ECO:0000256" key="3">
    <source>
        <dbReference type="ARBA" id="ARBA00022490"/>
    </source>
</evidence>
<dbReference type="SMART" id="SM01052">
    <property type="entry name" value="CAP_GLY"/>
    <property type="match status" value="1"/>
</dbReference>
<evidence type="ECO:0000256" key="6">
    <source>
        <dbReference type="ARBA" id="ARBA00023054"/>
    </source>
</evidence>
<dbReference type="InterPro" id="IPR036859">
    <property type="entry name" value="CAP-Gly_dom_sf"/>
</dbReference>
<dbReference type="GO" id="GO:0030286">
    <property type="term" value="C:dynein complex"/>
    <property type="evidence" value="ECO:0007669"/>
    <property type="project" value="UniProtKB-KW"/>
</dbReference>
<dbReference type="PANTHER" id="PTHR18916">
    <property type="entry name" value="DYNACTIN 1-RELATED MICROTUBULE-BINDING"/>
    <property type="match status" value="1"/>
</dbReference>
<name>A0A1R1YCF9_9FUNG</name>
<dbReference type="InterPro" id="IPR022157">
    <property type="entry name" value="Dynactin"/>
</dbReference>
<evidence type="ECO:0000256" key="2">
    <source>
        <dbReference type="ARBA" id="ARBA00011010"/>
    </source>
</evidence>
<keyword evidence="12" id="KW-1185">Reference proteome</keyword>
<evidence type="ECO:0000313" key="12">
    <source>
        <dbReference type="Proteomes" id="UP000187429"/>
    </source>
</evidence>